<dbReference type="Pfam" id="PF03473">
    <property type="entry name" value="MOSC"/>
    <property type="match status" value="1"/>
</dbReference>
<name>A0ABV7HPV1_9GAMM</name>
<keyword evidence="3" id="KW-1185">Reference proteome</keyword>
<dbReference type="InterPro" id="IPR005302">
    <property type="entry name" value="MoCF_Sase_C"/>
</dbReference>
<dbReference type="SUPFAM" id="SSF50800">
    <property type="entry name" value="PK beta-barrel domain-like"/>
    <property type="match status" value="1"/>
</dbReference>
<reference evidence="3" key="1">
    <citation type="journal article" date="2019" name="Int. J. Syst. Evol. Microbiol.">
        <title>The Global Catalogue of Microorganisms (GCM) 10K type strain sequencing project: providing services to taxonomists for standard genome sequencing and annotation.</title>
        <authorList>
            <consortium name="The Broad Institute Genomics Platform"/>
            <consortium name="The Broad Institute Genome Sequencing Center for Infectious Disease"/>
            <person name="Wu L."/>
            <person name="Ma J."/>
        </authorList>
    </citation>
    <scope>NUCLEOTIDE SEQUENCE [LARGE SCALE GENOMIC DNA]</scope>
    <source>
        <strain evidence="3">KCTC 52141</strain>
    </source>
</reference>
<dbReference type="PANTHER" id="PTHR36930">
    <property type="entry name" value="METAL-SULFUR CLUSTER BIOSYNTHESIS PROTEINS YUAD-RELATED"/>
    <property type="match status" value="1"/>
</dbReference>
<dbReference type="Gene3D" id="2.40.33.20">
    <property type="entry name" value="PK beta-barrel domain-like"/>
    <property type="match status" value="1"/>
</dbReference>
<evidence type="ECO:0000313" key="2">
    <source>
        <dbReference type="EMBL" id="MFC3155869.1"/>
    </source>
</evidence>
<dbReference type="PROSITE" id="PS51340">
    <property type="entry name" value="MOSC"/>
    <property type="match status" value="1"/>
</dbReference>
<comment type="caution">
    <text evidence="2">The sequence shown here is derived from an EMBL/GenBank/DDBJ whole genome shotgun (WGS) entry which is preliminary data.</text>
</comment>
<accession>A0ABV7HPV1</accession>
<dbReference type="PANTHER" id="PTHR36930:SF1">
    <property type="entry name" value="MOSC DOMAIN-CONTAINING PROTEIN"/>
    <property type="match status" value="1"/>
</dbReference>
<organism evidence="2 3">
    <name type="scientific">Gilvimarinus japonicus</name>
    <dbReference type="NCBI Taxonomy" id="1796469"/>
    <lineage>
        <taxon>Bacteria</taxon>
        <taxon>Pseudomonadati</taxon>
        <taxon>Pseudomonadota</taxon>
        <taxon>Gammaproteobacteria</taxon>
        <taxon>Cellvibrionales</taxon>
        <taxon>Cellvibrionaceae</taxon>
        <taxon>Gilvimarinus</taxon>
    </lineage>
</organism>
<evidence type="ECO:0000259" key="1">
    <source>
        <dbReference type="PROSITE" id="PS51340"/>
    </source>
</evidence>
<dbReference type="EMBL" id="JBHRTL010000007">
    <property type="protein sequence ID" value="MFC3155869.1"/>
    <property type="molecule type" value="Genomic_DNA"/>
</dbReference>
<dbReference type="Proteomes" id="UP001595548">
    <property type="component" value="Unassembled WGS sequence"/>
</dbReference>
<dbReference type="RefSeq" id="WP_382416837.1">
    <property type="nucleotide sequence ID" value="NZ_AP031500.1"/>
</dbReference>
<sequence>MPTSTDSATVRPPASGVRRSSQARILDRLAANIKPGQLDWIGLRTVRRGEIAEVASVQALAEQGLEGDHRCRKTRGSGRQVTIISREFIEQICRHMGRESIDPALLRRNLVVSGMNLNLLRHQILQIGEAIIVPGALCHPCLRMNENLGEGGVAAMYGYGGLCAKIVRSGTIQVGDAVTRLPLDTEVF</sequence>
<dbReference type="InterPro" id="IPR052716">
    <property type="entry name" value="MOSC_domain"/>
</dbReference>
<gene>
    <name evidence="2" type="ORF">ACFOEB_11710</name>
</gene>
<feature type="domain" description="MOSC" evidence="1">
    <location>
        <begin position="52"/>
        <end position="181"/>
    </location>
</feature>
<dbReference type="InterPro" id="IPR011037">
    <property type="entry name" value="Pyrv_Knase-like_insert_dom_sf"/>
</dbReference>
<evidence type="ECO:0000313" key="3">
    <source>
        <dbReference type="Proteomes" id="UP001595548"/>
    </source>
</evidence>
<protein>
    <submittedName>
        <fullName evidence="2">MOSC domain-containing protein</fullName>
    </submittedName>
</protein>
<proteinExistence type="predicted"/>